<feature type="compositionally biased region" description="Basic and acidic residues" evidence="1">
    <location>
        <begin position="43"/>
        <end position="53"/>
    </location>
</feature>
<dbReference type="Proteomes" id="UP001607302">
    <property type="component" value="Unassembled WGS sequence"/>
</dbReference>
<evidence type="ECO:0000313" key="3">
    <source>
        <dbReference type="Proteomes" id="UP001607302"/>
    </source>
</evidence>
<evidence type="ECO:0000256" key="1">
    <source>
        <dbReference type="SAM" id="MobiDB-lite"/>
    </source>
</evidence>
<evidence type="ECO:0000313" key="2">
    <source>
        <dbReference type="EMBL" id="KAL2713881.1"/>
    </source>
</evidence>
<feature type="region of interest" description="Disordered" evidence="1">
    <location>
        <begin position="43"/>
        <end position="70"/>
    </location>
</feature>
<comment type="caution">
    <text evidence="2">The sequence shown here is derived from an EMBL/GenBank/DDBJ whole genome shotgun (WGS) entry which is preliminary data.</text>
</comment>
<organism evidence="2 3">
    <name type="scientific">Vespula squamosa</name>
    <name type="common">Southern yellow jacket</name>
    <name type="synonym">Wasp</name>
    <dbReference type="NCBI Taxonomy" id="30214"/>
    <lineage>
        <taxon>Eukaryota</taxon>
        <taxon>Metazoa</taxon>
        <taxon>Ecdysozoa</taxon>
        <taxon>Arthropoda</taxon>
        <taxon>Hexapoda</taxon>
        <taxon>Insecta</taxon>
        <taxon>Pterygota</taxon>
        <taxon>Neoptera</taxon>
        <taxon>Endopterygota</taxon>
        <taxon>Hymenoptera</taxon>
        <taxon>Apocrita</taxon>
        <taxon>Aculeata</taxon>
        <taxon>Vespoidea</taxon>
        <taxon>Vespidae</taxon>
        <taxon>Vespinae</taxon>
        <taxon>Vespula</taxon>
    </lineage>
</organism>
<dbReference type="EMBL" id="JAUDFV010000157">
    <property type="protein sequence ID" value="KAL2713881.1"/>
    <property type="molecule type" value="Genomic_DNA"/>
</dbReference>
<accession>A0ABD1ZZS0</accession>
<proteinExistence type="predicted"/>
<keyword evidence="3" id="KW-1185">Reference proteome</keyword>
<feature type="compositionally biased region" description="Polar residues" evidence="1">
    <location>
        <begin position="55"/>
        <end position="70"/>
    </location>
</feature>
<sequence>MYVTLNCLHRSSTVSNKSNKKIKMIINNKKLIHGFTQSYEIKKLDSQSDDRRNARNNGIKNVQSNGAKDA</sequence>
<dbReference type="AlphaFoldDB" id="A0ABD1ZZS0"/>
<gene>
    <name evidence="2" type="ORF">V1478_016438</name>
</gene>
<reference evidence="2 3" key="1">
    <citation type="journal article" date="2024" name="Ann. Entomol. Soc. Am.">
        <title>Genomic analyses of the southern and eastern yellowjacket wasps (Hymenoptera: Vespidae) reveal evolutionary signatures of social life.</title>
        <authorList>
            <person name="Catto M.A."/>
            <person name="Caine P.B."/>
            <person name="Orr S.E."/>
            <person name="Hunt B.G."/>
            <person name="Goodisman M.A.D."/>
        </authorList>
    </citation>
    <scope>NUCLEOTIDE SEQUENCE [LARGE SCALE GENOMIC DNA]</scope>
    <source>
        <strain evidence="2">233</strain>
        <tissue evidence="2">Head and thorax</tissue>
    </source>
</reference>
<protein>
    <submittedName>
        <fullName evidence="2">Uncharacterized protein</fullName>
    </submittedName>
</protein>
<name>A0ABD1ZZS0_VESSQ</name>